<gene>
    <name evidence="4" type="primary">CSON008124</name>
</gene>
<reference evidence="3" key="1">
    <citation type="submission" date="2018-04" db="EMBL/GenBank/DDBJ databases">
        <authorList>
            <person name="Go L.Y."/>
            <person name="Mitchell J.A."/>
        </authorList>
    </citation>
    <scope>NUCLEOTIDE SEQUENCE</scope>
    <source>
        <tissue evidence="3">Whole organism</tissue>
    </source>
</reference>
<accession>A0A336MY12</accession>
<dbReference type="VEuPathDB" id="VectorBase:CSON008124"/>
<evidence type="ECO:0000313" key="3">
    <source>
        <dbReference type="EMBL" id="SSX15122.1"/>
    </source>
</evidence>
<evidence type="ECO:0000256" key="1">
    <source>
        <dbReference type="SAM" id="MobiDB-lite"/>
    </source>
</evidence>
<dbReference type="EMBL" id="UFQT01003062">
    <property type="protein sequence ID" value="SSX34501.1"/>
    <property type="molecule type" value="Genomic_DNA"/>
</dbReference>
<dbReference type="InterPro" id="IPR023340">
    <property type="entry name" value="UMA"/>
</dbReference>
<dbReference type="PROSITE" id="PS51497">
    <property type="entry name" value="UMA"/>
    <property type="match status" value="1"/>
</dbReference>
<feature type="domain" description="UMA" evidence="2">
    <location>
        <begin position="76"/>
        <end position="129"/>
    </location>
</feature>
<reference evidence="4" key="2">
    <citation type="submission" date="2018-07" db="EMBL/GenBank/DDBJ databases">
        <authorList>
            <person name="Quirk P.G."/>
            <person name="Krulwich T.A."/>
        </authorList>
    </citation>
    <scope>NUCLEOTIDE SEQUENCE</scope>
</reference>
<protein>
    <submittedName>
        <fullName evidence="4">CSON008124 protein</fullName>
    </submittedName>
</protein>
<proteinExistence type="predicted"/>
<dbReference type="EMBL" id="UFQS01003062">
    <property type="protein sequence ID" value="SSX15122.1"/>
    <property type="molecule type" value="Genomic_DNA"/>
</dbReference>
<feature type="region of interest" description="Disordered" evidence="1">
    <location>
        <begin position="1"/>
        <end position="64"/>
    </location>
</feature>
<dbReference type="AlphaFoldDB" id="A0A336MY12"/>
<evidence type="ECO:0000259" key="2">
    <source>
        <dbReference type="PROSITE" id="PS51497"/>
    </source>
</evidence>
<sequence>MFGFFKKRPKTPEPSPTEPAPKDDFVVVNNPTPPPAVPTEQSGMYGHNVPYPVLPKPIDGPHGAHLKRHESVLKPTEGVPFKLSSQIIGGDNFADTLKSQIDSIERSINQKSANSQTIGYDFQLEKSVISECS</sequence>
<name>A0A336MY12_CULSO</name>
<organism evidence="4">
    <name type="scientific">Culicoides sonorensis</name>
    <name type="common">Biting midge</name>
    <dbReference type="NCBI Taxonomy" id="179676"/>
    <lineage>
        <taxon>Eukaryota</taxon>
        <taxon>Metazoa</taxon>
        <taxon>Ecdysozoa</taxon>
        <taxon>Arthropoda</taxon>
        <taxon>Hexapoda</taxon>
        <taxon>Insecta</taxon>
        <taxon>Pterygota</taxon>
        <taxon>Neoptera</taxon>
        <taxon>Endopterygota</taxon>
        <taxon>Diptera</taxon>
        <taxon>Nematocera</taxon>
        <taxon>Chironomoidea</taxon>
        <taxon>Ceratopogonidae</taxon>
        <taxon>Ceratopogoninae</taxon>
        <taxon>Culicoides</taxon>
        <taxon>Monoculicoides</taxon>
    </lineage>
</organism>
<evidence type="ECO:0000313" key="4">
    <source>
        <dbReference type="EMBL" id="SSX34501.1"/>
    </source>
</evidence>